<dbReference type="Proteomes" id="UP000184386">
    <property type="component" value="Unassembled WGS sequence"/>
</dbReference>
<evidence type="ECO:0000313" key="6">
    <source>
        <dbReference type="EMBL" id="SHL66734.1"/>
    </source>
</evidence>
<dbReference type="GO" id="GO:0043709">
    <property type="term" value="P:cell adhesion involved in single-species biofilm formation"/>
    <property type="evidence" value="ECO:0007669"/>
    <property type="project" value="TreeGrafter"/>
</dbReference>
<evidence type="ECO:0000256" key="1">
    <source>
        <dbReference type="ARBA" id="ARBA00018672"/>
    </source>
</evidence>
<dbReference type="CDD" id="cd01949">
    <property type="entry name" value="GGDEF"/>
    <property type="match status" value="1"/>
</dbReference>
<evidence type="ECO:0000256" key="2">
    <source>
        <dbReference type="ARBA" id="ARBA00024867"/>
    </source>
</evidence>
<dbReference type="RefSeq" id="WP_073280319.1">
    <property type="nucleotide sequence ID" value="NZ_FRAC01000043.1"/>
</dbReference>
<keyword evidence="3" id="KW-0597">Phosphoprotein</keyword>
<dbReference type="Pfam" id="PF00990">
    <property type="entry name" value="GGDEF"/>
    <property type="match status" value="1"/>
</dbReference>
<dbReference type="GO" id="GO:1902201">
    <property type="term" value="P:negative regulation of bacterial-type flagellum-dependent cell motility"/>
    <property type="evidence" value="ECO:0007669"/>
    <property type="project" value="TreeGrafter"/>
</dbReference>
<dbReference type="Gene3D" id="3.40.50.2300">
    <property type="match status" value="1"/>
</dbReference>
<dbReference type="GO" id="GO:0005886">
    <property type="term" value="C:plasma membrane"/>
    <property type="evidence" value="ECO:0007669"/>
    <property type="project" value="TreeGrafter"/>
</dbReference>
<dbReference type="InterPro" id="IPR011006">
    <property type="entry name" value="CheY-like_superfamily"/>
</dbReference>
<keyword evidence="7" id="KW-1185">Reference proteome</keyword>
<evidence type="ECO:0000313" key="7">
    <source>
        <dbReference type="Proteomes" id="UP000184386"/>
    </source>
</evidence>
<dbReference type="PROSITE" id="PS50887">
    <property type="entry name" value="GGDEF"/>
    <property type="match status" value="1"/>
</dbReference>
<evidence type="ECO:0000259" key="4">
    <source>
        <dbReference type="PROSITE" id="PS50110"/>
    </source>
</evidence>
<dbReference type="GO" id="GO:0052621">
    <property type="term" value="F:diguanylate cyclase activity"/>
    <property type="evidence" value="ECO:0007669"/>
    <property type="project" value="TreeGrafter"/>
</dbReference>
<dbReference type="Gene3D" id="3.30.70.270">
    <property type="match status" value="1"/>
</dbReference>
<dbReference type="SMART" id="SM00267">
    <property type="entry name" value="GGDEF"/>
    <property type="match status" value="1"/>
</dbReference>
<dbReference type="AlphaFoldDB" id="A0A1M7CHS2"/>
<dbReference type="InterPro" id="IPR050469">
    <property type="entry name" value="Diguanylate_Cyclase"/>
</dbReference>
<dbReference type="SMART" id="SM00448">
    <property type="entry name" value="REC"/>
    <property type="match status" value="1"/>
</dbReference>
<evidence type="ECO:0000259" key="5">
    <source>
        <dbReference type="PROSITE" id="PS50887"/>
    </source>
</evidence>
<dbReference type="NCBIfam" id="TIGR00254">
    <property type="entry name" value="GGDEF"/>
    <property type="match status" value="1"/>
</dbReference>
<gene>
    <name evidence="6" type="ORF">SAMN02745136_05421</name>
</gene>
<reference evidence="6 7" key="1">
    <citation type="submission" date="2016-11" db="EMBL/GenBank/DDBJ databases">
        <authorList>
            <person name="Jaros S."/>
            <person name="Januszkiewicz K."/>
            <person name="Wedrychowicz H."/>
        </authorList>
    </citation>
    <scope>NUCLEOTIDE SEQUENCE [LARGE SCALE GENOMIC DNA]</scope>
    <source>
        <strain evidence="6 7">DSM 15929</strain>
    </source>
</reference>
<dbReference type="OrthoDB" id="9805474at2"/>
<dbReference type="STRING" id="1121322.SAMN02745136_05421"/>
<dbReference type="PANTHER" id="PTHR45138">
    <property type="entry name" value="REGULATORY COMPONENTS OF SENSORY TRANSDUCTION SYSTEM"/>
    <property type="match status" value="1"/>
</dbReference>
<name>A0A1M7CHS2_9FIRM</name>
<evidence type="ECO:0000256" key="3">
    <source>
        <dbReference type="PROSITE-ProRule" id="PRU00169"/>
    </source>
</evidence>
<comment type="function">
    <text evidence="2">May play the central regulatory role in sporulation. It may be an element of the effector pathway responsible for the activation of sporulation genes in response to nutritional stress. Spo0A may act in concert with spo0H (a sigma factor) to control the expression of some genes that are critical to the sporulation process.</text>
</comment>
<dbReference type="SUPFAM" id="SSF55073">
    <property type="entry name" value="Nucleotide cyclase"/>
    <property type="match status" value="1"/>
</dbReference>
<feature type="domain" description="GGDEF" evidence="5">
    <location>
        <begin position="163"/>
        <end position="297"/>
    </location>
</feature>
<feature type="domain" description="Response regulatory" evidence="4">
    <location>
        <begin position="4"/>
        <end position="120"/>
    </location>
</feature>
<dbReference type="Pfam" id="PF00072">
    <property type="entry name" value="Response_reg"/>
    <property type="match status" value="1"/>
</dbReference>
<dbReference type="InterPro" id="IPR043128">
    <property type="entry name" value="Rev_trsase/Diguanyl_cyclase"/>
</dbReference>
<feature type="modified residue" description="4-aspartylphosphate" evidence="3">
    <location>
        <position position="53"/>
    </location>
</feature>
<dbReference type="SUPFAM" id="SSF52172">
    <property type="entry name" value="CheY-like"/>
    <property type="match status" value="1"/>
</dbReference>
<dbReference type="InterPro" id="IPR029787">
    <property type="entry name" value="Nucleotide_cyclase"/>
</dbReference>
<dbReference type="EMBL" id="FRAC01000043">
    <property type="protein sequence ID" value="SHL66734.1"/>
    <property type="molecule type" value="Genomic_DNA"/>
</dbReference>
<organism evidence="6 7">
    <name type="scientific">Anaerocolumna jejuensis DSM 15929</name>
    <dbReference type="NCBI Taxonomy" id="1121322"/>
    <lineage>
        <taxon>Bacteria</taxon>
        <taxon>Bacillati</taxon>
        <taxon>Bacillota</taxon>
        <taxon>Clostridia</taxon>
        <taxon>Lachnospirales</taxon>
        <taxon>Lachnospiraceae</taxon>
        <taxon>Anaerocolumna</taxon>
    </lineage>
</organism>
<sequence>MYDKVLVVDDNNNNLRLLTDILEDEDFEVFTSNSGMPVVDMARNLKPDVVLLDIMMPEMDGFEVCKALKEDNDLRDIPVIMVTAKADSKDLKNALEIGAVDYIKKPIDEVEVIARVQSVLRQKHAKEDLKNKASRDGLTGLFNHALLLELFEKEIKNQERNQWGISFVMLDIDFFKKINDTYGHTSGDAVLKELSEIIAASTRSGDFPGRYGGEEFGIILPHISKEDTFLFCERLRKIIEKHDFLIDFAAIKVSVSIGFYHKTPEDYINSEDMVKCADEALYRAKQSGRNRVEGNPVKELEQ</sequence>
<protein>
    <recommendedName>
        <fullName evidence="1">Stage 0 sporulation protein A homolog</fullName>
    </recommendedName>
</protein>
<dbReference type="InterPro" id="IPR000160">
    <property type="entry name" value="GGDEF_dom"/>
</dbReference>
<dbReference type="InterPro" id="IPR001789">
    <property type="entry name" value="Sig_transdc_resp-reg_receiver"/>
</dbReference>
<dbReference type="FunFam" id="3.30.70.270:FF:000001">
    <property type="entry name" value="Diguanylate cyclase domain protein"/>
    <property type="match status" value="1"/>
</dbReference>
<proteinExistence type="predicted"/>
<dbReference type="PANTHER" id="PTHR45138:SF9">
    <property type="entry name" value="DIGUANYLATE CYCLASE DGCM-RELATED"/>
    <property type="match status" value="1"/>
</dbReference>
<accession>A0A1M7CHS2</accession>
<dbReference type="PROSITE" id="PS50110">
    <property type="entry name" value="RESPONSE_REGULATORY"/>
    <property type="match status" value="1"/>
</dbReference>
<dbReference type="GO" id="GO:0000160">
    <property type="term" value="P:phosphorelay signal transduction system"/>
    <property type="evidence" value="ECO:0007669"/>
    <property type="project" value="InterPro"/>
</dbReference>